<organism evidence="1">
    <name type="scientific">viral metagenome</name>
    <dbReference type="NCBI Taxonomy" id="1070528"/>
    <lineage>
        <taxon>unclassified sequences</taxon>
        <taxon>metagenomes</taxon>
        <taxon>organismal metagenomes</taxon>
    </lineage>
</organism>
<dbReference type="EMBL" id="MN740731">
    <property type="protein sequence ID" value="QHS81238.1"/>
    <property type="molecule type" value="Genomic_DNA"/>
</dbReference>
<evidence type="ECO:0000313" key="1">
    <source>
        <dbReference type="EMBL" id="QHS81238.1"/>
    </source>
</evidence>
<reference evidence="1" key="1">
    <citation type="journal article" date="2020" name="Nature">
        <title>Giant virus diversity and host interactions through global metagenomics.</title>
        <authorList>
            <person name="Schulz F."/>
            <person name="Roux S."/>
            <person name="Paez-Espino D."/>
            <person name="Jungbluth S."/>
            <person name="Walsh D.A."/>
            <person name="Denef V.J."/>
            <person name="McMahon K.D."/>
            <person name="Konstantinidis K.T."/>
            <person name="Eloe-Fadrosh E.A."/>
            <person name="Kyrpides N.C."/>
            <person name="Woyke T."/>
        </authorList>
    </citation>
    <scope>NUCLEOTIDE SEQUENCE</scope>
    <source>
        <strain evidence="1">GVMAG-S-1101161-73</strain>
    </source>
</reference>
<sequence length="111" mass="13161">MQRKECLEVLNLWIIQVKKKAYVENIQAENADELLNYKDSLEDLESKLAHAIQDENISVLQSLEWPEELMECIKDMQIKSYILDCIQQAFTIHHFNKSPMHETELQKEKLD</sequence>
<dbReference type="AlphaFoldDB" id="A0A6C0AN99"/>
<accession>A0A6C0AN99</accession>
<name>A0A6C0AN99_9ZZZZ</name>
<protein>
    <submittedName>
        <fullName evidence="1">Uncharacterized protein</fullName>
    </submittedName>
</protein>
<proteinExistence type="predicted"/>